<gene>
    <name evidence="1" type="ORF">KIW84_021611</name>
</gene>
<evidence type="ECO:0000313" key="2">
    <source>
        <dbReference type="Proteomes" id="UP001058974"/>
    </source>
</evidence>
<accession>A0A9D5B482</accession>
<dbReference type="Proteomes" id="UP001058974">
    <property type="component" value="Chromosome 2"/>
</dbReference>
<organism evidence="1 2">
    <name type="scientific">Pisum sativum</name>
    <name type="common">Garden pea</name>
    <name type="synonym">Lathyrus oleraceus</name>
    <dbReference type="NCBI Taxonomy" id="3888"/>
    <lineage>
        <taxon>Eukaryota</taxon>
        <taxon>Viridiplantae</taxon>
        <taxon>Streptophyta</taxon>
        <taxon>Embryophyta</taxon>
        <taxon>Tracheophyta</taxon>
        <taxon>Spermatophyta</taxon>
        <taxon>Magnoliopsida</taxon>
        <taxon>eudicotyledons</taxon>
        <taxon>Gunneridae</taxon>
        <taxon>Pentapetalae</taxon>
        <taxon>rosids</taxon>
        <taxon>fabids</taxon>
        <taxon>Fabales</taxon>
        <taxon>Fabaceae</taxon>
        <taxon>Papilionoideae</taxon>
        <taxon>50 kb inversion clade</taxon>
        <taxon>NPAAA clade</taxon>
        <taxon>Hologalegina</taxon>
        <taxon>IRL clade</taxon>
        <taxon>Fabeae</taxon>
        <taxon>Lathyrus</taxon>
    </lineage>
</organism>
<dbReference type="Gramene" id="Psat02G0161100-T1">
    <property type="protein sequence ID" value="KAI5434857.1"/>
    <property type="gene ID" value="KIW84_021611"/>
</dbReference>
<name>A0A9D5B482_PEA</name>
<protein>
    <submittedName>
        <fullName evidence="1">Uncharacterized protein</fullName>
    </submittedName>
</protein>
<proteinExistence type="predicted"/>
<sequence length="121" mass="13896">MPCSLQALEGLKLATFYTHFNVSVAERSDIFEEIYSCLDEPDGLSVLWNQPQFRGIRMPLTVYQTCSTFRPWSLSVDGLVSRFPQYKKAGCIQGVQVTWRLGRWVLMDELKENRDPKCSGI</sequence>
<comment type="caution">
    <text evidence="1">The sequence shown here is derived from an EMBL/GenBank/DDBJ whole genome shotgun (WGS) entry which is preliminary data.</text>
</comment>
<evidence type="ECO:0000313" key="1">
    <source>
        <dbReference type="EMBL" id="KAI5434857.1"/>
    </source>
</evidence>
<reference evidence="1 2" key="1">
    <citation type="journal article" date="2022" name="Nat. Genet.">
        <title>Improved pea reference genome and pan-genome highlight genomic features and evolutionary characteristics.</title>
        <authorList>
            <person name="Yang T."/>
            <person name="Liu R."/>
            <person name="Luo Y."/>
            <person name="Hu S."/>
            <person name="Wang D."/>
            <person name="Wang C."/>
            <person name="Pandey M.K."/>
            <person name="Ge S."/>
            <person name="Xu Q."/>
            <person name="Li N."/>
            <person name="Li G."/>
            <person name="Huang Y."/>
            <person name="Saxena R.K."/>
            <person name="Ji Y."/>
            <person name="Li M."/>
            <person name="Yan X."/>
            <person name="He Y."/>
            <person name="Liu Y."/>
            <person name="Wang X."/>
            <person name="Xiang C."/>
            <person name="Varshney R.K."/>
            <person name="Ding H."/>
            <person name="Gao S."/>
            <person name="Zong X."/>
        </authorList>
    </citation>
    <scope>NUCLEOTIDE SEQUENCE [LARGE SCALE GENOMIC DNA]</scope>
    <source>
        <strain evidence="1 2">cv. Zhongwan 6</strain>
    </source>
</reference>
<dbReference type="AlphaFoldDB" id="A0A9D5B482"/>
<dbReference type="EMBL" id="JAMSHJ010000002">
    <property type="protein sequence ID" value="KAI5434857.1"/>
    <property type="molecule type" value="Genomic_DNA"/>
</dbReference>
<keyword evidence="2" id="KW-1185">Reference proteome</keyword>